<evidence type="ECO:0000256" key="2">
    <source>
        <dbReference type="ARBA" id="ARBA00006991"/>
    </source>
</evidence>
<evidence type="ECO:0000256" key="4">
    <source>
        <dbReference type="ARBA" id="ARBA00022737"/>
    </source>
</evidence>
<feature type="domain" description="C2H2-type" evidence="13">
    <location>
        <begin position="185"/>
        <end position="211"/>
    </location>
</feature>
<dbReference type="GO" id="GO:0003700">
    <property type="term" value="F:DNA-binding transcription factor activity"/>
    <property type="evidence" value="ECO:0000318"/>
    <property type="project" value="GO_Central"/>
</dbReference>
<dbReference type="PROSITE" id="PS00028">
    <property type="entry name" value="ZINC_FINGER_C2H2_1"/>
    <property type="match status" value="9"/>
</dbReference>
<dbReference type="PANTHER" id="PTHR16515">
    <property type="entry name" value="PR DOMAIN ZINC FINGER PROTEIN"/>
    <property type="match status" value="1"/>
</dbReference>
<comment type="subcellular location">
    <subcellularLocation>
        <location evidence="1">Nucleus</location>
    </subcellularLocation>
</comment>
<feature type="domain" description="C2H2-type" evidence="13">
    <location>
        <begin position="240"/>
        <end position="267"/>
    </location>
</feature>
<dbReference type="GO" id="GO:0006357">
    <property type="term" value="P:regulation of transcription by RNA polymerase II"/>
    <property type="evidence" value="ECO:0000318"/>
    <property type="project" value="GO_Central"/>
</dbReference>
<name>A0A7M7PWF0_STRPU</name>
<feature type="domain" description="C2H2-type" evidence="13">
    <location>
        <begin position="380"/>
        <end position="407"/>
    </location>
</feature>
<dbReference type="GO" id="GO:0042802">
    <property type="term" value="F:identical protein binding"/>
    <property type="evidence" value="ECO:0007669"/>
    <property type="project" value="UniProtKB-ARBA"/>
</dbReference>
<feature type="compositionally biased region" description="Basic and acidic residues" evidence="12">
    <location>
        <begin position="145"/>
        <end position="165"/>
    </location>
</feature>
<dbReference type="GO" id="GO:0000978">
    <property type="term" value="F:RNA polymerase II cis-regulatory region sequence-specific DNA binding"/>
    <property type="evidence" value="ECO:0000318"/>
    <property type="project" value="GO_Central"/>
</dbReference>
<feature type="domain" description="C2H2-type" evidence="13">
    <location>
        <begin position="296"/>
        <end position="323"/>
    </location>
</feature>
<dbReference type="FunFam" id="3.30.160.60:FF:000557">
    <property type="entry name" value="zinc finger and SCAN domain-containing protein 29"/>
    <property type="match status" value="1"/>
</dbReference>
<feature type="domain" description="C2H2-type" evidence="13">
    <location>
        <begin position="408"/>
        <end position="430"/>
    </location>
</feature>
<dbReference type="EnsemblMetazoa" id="XM_031000222">
    <property type="protein sequence ID" value="XP_030856082"/>
    <property type="gene ID" value="LOC115919112"/>
</dbReference>
<dbReference type="AlphaFoldDB" id="A0A7M7PWF0"/>
<dbReference type="GO" id="GO:0005634">
    <property type="term" value="C:nucleus"/>
    <property type="evidence" value="ECO:0007669"/>
    <property type="project" value="UniProtKB-SubCell"/>
</dbReference>
<dbReference type="SUPFAM" id="SSF57667">
    <property type="entry name" value="beta-beta-alpha zinc fingers"/>
    <property type="match status" value="5"/>
</dbReference>
<evidence type="ECO:0000256" key="8">
    <source>
        <dbReference type="ARBA" id="ARBA00023125"/>
    </source>
</evidence>
<keyword evidence="5 11" id="KW-0863">Zinc-finger</keyword>
<evidence type="ECO:0000256" key="11">
    <source>
        <dbReference type="PROSITE-ProRule" id="PRU00042"/>
    </source>
</evidence>
<evidence type="ECO:0000256" key="3">
    <source>
        <dbReference type="ARBA" id="ARBA00022723"/>
    </source>
</evidence>
<dbReference type="Pfam" id="PF00096">
    <property type="entry name" value="zf-C2H2"/>
    <property type="match status" value="6"/>
</dbReference>
<keyword evidence="6" id="KW-0862">Zinc</keyword>
<dbReference type="FunFam" id="3.30.160.60:FF:000508">
    <property type="entry name" value="Myeloid zinc finger 1"/>
    <property type="match status" value="1"/>
</dbReference>
<organism evidence="14 15">
    <name type="scientific">Strongylocentrotus purpuratus</name>
    <name type="common">Purple sea urchin</name>
    <dbReference type="NCBI Taxonomy" id="7668"/>
    <lineage>
        <taxon>Eukaryota</taxon>
        <taxon>Metazoa</taxon>
        <taxon>Echinodermata</taxon>
        <taxon>Eleutherozoa</taxon>
        <taxon>Echinozoa</taxon>
        <taxon>Echinoidea</taxon>
        <taxon>Euechinoidea</taxon>
        <taxon>Echinacea</taxon>
        <taxon>Camarodonta</taxon>
        <taxon>Echinidea</taxon>
        <taxon>Strongylocentrotidae</taxon>
        <taxon>Strongylocentrotus</taxon>
    </lineage>
</organism>
<evidence type="ECO:0000256" key="10">
    <source>
        <dbReference type="ARBA" id="ARBA00023242"/>
    </source>
</evidence>
<evidence type="ECO:0000256" key="7">
    <source>
        <dbReference type="ARBA" id="ARBA00023015"/>
    </source>
</evidence>
<sequence>MDPPHQAFNHSDHPSYRISTGEYTGRHAQTNVGSLAHVEHIPQTIAPAAQHTHASGMPYVVPWGEHQFQPKNETTFKEESDSHQHVAKVDAHDQEWPDEKSPIPSSKPKVKSKEETLPLDLAEEEVVSNFVPLSWTKNSKPHTISKSEDDVKNCDSTENKRAKDQKAEEELAAIHAFMSVEPSGFTCIQCGHVVHRSQLAKHIRMHTADRPFKCDVCKRAFRQKSNLIVHMRMHTGELPFKCDFCDKAFRQKSILVTHVRTHTREMPYKCHLCPKAFTQKSNLVEHIRVHTGEKPYRCPECDKAFAQKSNLVVHIRSHTGEAPFKCGACAKSFRQKSILTTHMRTHTGELPFKCQQCERAFAQKSNLVEHERQHTGERPFVCLECDKAFIRHQDLLQHMRQHTGRKPYDCGECGKMFSRKKHAEKHVRSHIKHHFNCGVCGQGFMDENLMVIHLTTHCHCHICGISFNSKEDLTEHCRLHAMGMPDSEEVQAKVQHSKATVTQNSHTSSQVPYVDRSSDYASTSKSLENKQPDSLNTNTVSPPSSHQTAH</sequence>
<feature type="region of interest" description="Disordered" evidence="12">
    <location>
        <begin position="488"/>
        <end position="550"/>
    </location>
</feature>
<feature type="region of interest" description="Disordered" evidence="12">
    <location>
        <begin position="139"/>
        <end position="165"/>
    </location>
</feature>
<feature type="domain" description="C2H2-type" evidence="13">
    <location>
        <begin position="212"/>
        <end position="239"/>
    </location>
</feature>
<protein>
    <recommendedName>
        <fullName evidence="13">C2H2-type domain-containing protein</fullName>
    </recommendedName>
</protein>
<keyword evidence="4" id="KW-0677">Repeat</keyword>
<comment type="similarity">
    <text evidence="2">Belongs to the krueppel C2H2-type zinc-finger protein family.</text>
</comment>
<dbReference type="InParanoid" id="A0A7M7PWF0"/>
<evidence type="ECO:0000256" key="1">
    <source>
        <dbReference type="ARBA" id="ARBA00004123"/>
    </source>
</evidence>
<feature type="compositionally biased region" description="Basic and acidic residues" evidence="12">
    <location>
        <begin position="74"/>
        <end position="101"/>
    </location>
</feature>
<feature type="domain" description="C2H2-type" evidence="13">
    <location>
        <begin position="435"/>
        <end position="457"/>
    </location>
</feature>
<keyword evidence="7" id="KW-0805">Transcription regulation</keyword>
<feature type="region of interest" description="Disordered" evidence="12">
    <location>
        <begin position="1"/>
        <end position="20"/>
    </location>
</feature>
<dbReference type="Pfam" id="PF13465">
    <property type="entry name" value="zf-H2C2_2"/>
    <property type="match status" value="1"/>
</dbReference>
<keyword evidence="15" id="KW-1185">Reference proteome</keyword>
<keyword evidence="3" id="KW-0479">Metal-binding</keyword>
<dbReference type="InterPro" id="IPR036236">
    <property type="entry name" value="Znf_C2H2_sf"/>
</dbReference>
<accession>A0A7M7PWF0</accession>
<dbReference type="OrthoDB" id="8113227at2759"/>
<evidence type="ECO:0000256" key="5">
    <source>
        <dbReference type="ARBA" id="ARBA00022771"/>
    </source>
</evidence>
<feature type="compositionally biased region" description="Polar residues" evidence="12">
    <location>
        <begin position="532"/>
        <end position="550"/>
    </location>
</feature>
<keyword evidence="8" id="KW-0238">DNA-binding</keyword>
<keyword evidence="9" id="KW-0804">Transcription</keyword>
<evidence type="ECO:0000259" key="13">
    <source>
        <dbReference type="PROSITE" id="PS50157"/>
    </source>
</evidence>
<feature type="compositionally biased region" description="Polar residues" evidence="12">
    <location>
        <begin position="497"/>
        <end position="511"/>
    </location>
</feature>
<feature type="domain" description="C2H2-type" evidence="13">
    <location>
        <begin position="324"/>
        <end position="351"/>
    </location>
</feature>
<dbReference type="FunFam" id="3.30.160.60:FF:000848">
    <property type="entry name" value="Zinc finger protein 35"/>
    <property type="match status" value="1"/>
</dbReference>
<dbReference type="Gene3D" id="3.30.160.60">
    <property type="entry name" value="Classic Zinc Finger"/>
    <property type="match status" value="9"/>
</dbReference>
<dbReference type="RefSeq" id="XP_030856082.1">
    <property type="nucleotide sequence ID" value="XM_031000222.1"/>
</dbReference>
<dbReference type="InterPro" id="IPR050331">
    <property type="entry name" value="Zinc_finger"/>
</dbReference>
<dbReference type="GO" id="GO:0008270">
    <property type="term" value="F:zinc ion binding"/>
    <property type="evidence" value="ECO:0007669"/>
    <property type="project" value="UniProtKB-KW"/>
</dbReference>
<dbReference type="GeneID" id="115919112"/>
<dbReference type="PROSITE" id="PS50157">
    <property type="entry name" value="ZINC_FINGER_C2H2_2"/>
    <property type="match status" value="11"/>
</dbReference>
<evidence type="ECO:0000256" key="12">
    <source>
        <dbReference type="SAM" id="MobiDB-lite"/>
    </source>
</evidence>
<proteinExistence type="inferred from homology"/>
<evidence type="ECO:0000256" key="9">
    <source>
        <dbReference type="ARBA" id="ARBA00023163"/>
    </source>
</evidence>
<evidence type="ECO:0000313" key="15">
    <source>
        <dbReference type="Proteomes" id="UP000007110"/>
    </source>
</evidence>
<feature type="region of interest" description="Disordered" evidence="12">
    <location>
        <begin position="73"/>
        <end position="113"/>
    </location>
</feature>
<dbReference type="FunFam" id="3.30.160.60:FF:000303">
    <property type="entry name" value="Zinc finger protein 41"/>
    <property type="match status" value="1"/>
</dbReference>
<dbReference type="InterPro" id="IPR013087">
    <property type="entry name" value="Znf_C2H2_type"/>
</dbReference>
<dbReference type="SMART" id="SM00355">
    <property type="entry name" value="ZnF_C2H2"/>
    <property type="match status" value="11"/>
</dbReference>
<dbReference type="PANTHER" id="PTHR16515:SF49">
    <property type="entry name" value="GASTRULA ZINC FINGER PROTEIN XLCGF49.1-LIKE-RELATED"/>
    <property type="match status" value="1"/>
</dbReference>
<feature type="domain" description="C2H2-type" evidence="13">
    <location>
        <begin position="458"/>
        <end position="485"/>
    </location>
</feature>
<dbReference type="FunFam" id="3.30.160.60:FF:002343">
    <property type="entry name" value="Zinc finger protein 33A"/>
    <property type="match status" value="3"/>
</dbReference>
<dbReference type="OMA" id="LPFACNI"/>
<reference evidence="14" key="2">
    <citation type="submission" date="2021-01" db="UniProtKB">
        <authorList>
            <consortium name="EnsemblMetazoa"/>
        </authorList>
    </citation>
    <scope>IDENTIFICATION</scope>
</reference>
<reference evidence="15" key="1">
    <citation type="submission" date="2015-02" db="EMBL/GenBank/DDBJ databases">
        <title>Genome sequencing for Strongylocentrotus purpuratus.</title>
        <authorList>
            <person name="Murali S."/>
            <person name="Liu Y."/>
            <person name="Vee V."/>
            <person name="English A."/>
            <person name="Wang M."/>
            <person name="Skinner E."/>
            <person name="Han Y."/>
            <person name="Muzny D.M."/>
            <person name="Worley K.C."/>
            <person name="Gibbs R.A."/>
        </authorList>
    </citation>
    <scope>NUCLEOTIDE SEQUENCE</scope>
</reference>
<feature type="domain" description="C2H2-type" evidence="13">
    <location>
        <begin position="352"/>
        <end position="379"/>
    </location>
</feature>
<evidence type="ECO:0000313" key="14">
    <source>
        <dbReference type="EnsemblMetazoa" id="XP_030856082"/>
    </source>
</evidence>
<feature type="domain" description="C2H2-type" evidence="13">
    <location>
        <begin position="268"/>
        <end position="295"/>
    </location>
</feature>
<evidence type="ECO:0000256" key="6">
    <source>
        <dbReference type="ARBA" id="ARBA00022833"/>
    </source>
</evidence>
<dbReference type="FunFam" id="3.30.160.60:FF:001498">
    <property type="entry name" value="Zinc finger protein 404"/>
    <property type="match status" value="1"/>
</dbReference>
<dbReference type="Proteomes" id="UP000007110">
    <property type="component" value="Unassembled WGS sequence"/>
</dbReference>
<dbReference type="KEGG" id="spu:115919112"/>
<keyword evidence="10" id="KW-0539">Nucleus</keyword>